<dbReference type="OrthoDB" id="6593433at2759"/>
<dbReference type="SMART" id="SM00382">
    <property type="entry name" value="AAA"/>
    <property type="match status" value="1"/>
</dbReference>
<dbReference type="GO" id="GO:0005524">
    <property type="term" value="F:ATP binding"/>
    <property type="evidence" value="ECO:0007669"/>
    <property type="project" value="UniProtKB-KW"/>
</dbReference>
<keyword evidence="2" id="KW-0067">ATP-binding</keyword>
<reference evidence="4 5" key="1">
    <citation type="journal article" date="2015" name="Biotechnol. Biofuels">
        <title>Enhanced degradation of softwood versus hardwood by the white-rot fungus Pycnoporus coccineus.</title>
        <authorList>
            <person name="Couturier M."/>
            <person name="Navarro D."/>
            <person name="Chevret D."/>
            <person name="Henrissat B."/>
            <person name="Piumi F."/>
            <person name="Ruiz-Duenas F.J."/>
            <person name="Martinez A.T."/>
            <person name="Grigoriev I.V."/>
            <person name="Riley R."/>
            <person name="Lipzen A."/>
            <person name="Berrin J.G."/>
            <person name="Master E.R."/>
            <person name="Rosso M.N."/>
        </authorList>
    </citation>
    <scope>NUCLEOTIDE SEQUENCE [LARGE SCALE GENOMIC DNA]</scope>
    <source>
        <strain evidence="4 5">BRFM310</strain>
    </source>
</reference>
<feature type="domain" description="ABC transporter" evidence="3">
    <location>
        <begin position="7"/>
        <end position="252"/>
    </location>
</feature>
<dbReference type="EMBL" id="KZ084086">
    <property type="protein sequence ID" value="OSD08656.1"/>
    <property type="molecule type" value="Genomic_DNA"/>
</dbReference>
<evidence type="ECO:0000259" key="3">
    <source>
        <dbReference type="PROSITE" id="PS50893"/>
    </source>
</evidence>
<accession>A0A1Y2J5L7</accession>
<protein>
    <submittedName>
        <fullName evidence="4">p-loop containing nucleoside triphosphate hydrolase protein</fullName>
    </submittedName>
</protein>
<sequence length="252" mass="27170">MSVAPLLELKNVGCYKQKGQPIFTDVNLKVNEGDIVVLQGKSGSGKSTLLKCIAHLNTYEGEVQYRGQTPQSYGIPKFRTQVLYVPQRPSLLPGSPRDFLKAVSTFSVYKHASATAKAASSLSQSVGLSSSEPVVDAHEAFAVAESWGIQKELWDRSWANLSGGEAQRIVLAIAVGLGTAEVLLLDEPTSALDSETSLKVEKHLVAEVKSPDSKLKAIVWITHSPEQGERVGTRFIRITSGGVREENVDPGV</sequence>
<dbReference type="PANTHER" id="PTHR43119">
    <property type="entry name" value="ABC TRANSPORT PROTEIN ATP-BINDING COMPONENT-RELATED"/>
    <property type="match status" value="1"/>
</dbReference>
<dbReference type="AlphaFoldDB" id="A0A1Y2J5L7"/>
<keyword evidence="5" id="KW-1185">Reference proteome</keyword>
<dbReference type="Gene3D" id="3.40.50.300">
    <property type="entry name" value="P-loop containing nucleotide triphosphate hydrolases"/>
    <property type="match status" value="1"/>
</dbReference>
<dbReference type="SUPFAM" id="SSF52540">
    <property type="entry name" value="P-loop containing nucleoside triphosphate hydrolases"/>
    <property type="match status" value="1"/>
</dbReference>
<evidence type="ECO:0000313" key="4">
    <source>
        <dbReference type="EMBL" id="OSD08656.1"/>
    </source>
</evidence>
<dbReference type="PROSITE" id="PS00211">
    <property type="entry name" value="ABC_TRANSPORTER_1"/>
    <property type="match status" value="1"/>
</dbReference>
<dbReference type="InterPro" id="IPR003439">
    <property type="entry name" value="ABC_transporter-like_ATP-bd"/>
</dbReference>
<gene>
    <name evidence="4" type="ORF">PYCCODRAFT_1473231</name>
</gene>
<dbReference type="InterPro" id="IPR003593">
    <property type="entry name" value="AAA+_ATPase"/>
</dbReference>
<dbReference type="STRING" id="1353009.A0A1Y2J5L7"/>
<name>A0A1Y2J5L7_TRAC3</name>
<keyword evidence="4" id="KW-0378">Hydrolase</keyword>
<proteinExistence type="predicted"/>
<dbReference type="Pfam" id="PF00005">
    <property type="entry name" value="ABC_tran"/>
    <property type="match status" value="1"/>
</dbReference>
<dbReference type="PROSITE" id="PS50893">
    <property type="entry name" value="ABC_TRANSPORTER_2"/>
    <property type="match status" value="1"/>
</dbReference>
<dbReference type="InterPro" id="IPR017871">
    <property type="entry name" value="ABC_transporter-like_CS"/>
</dbReference>
<dbReference type="Proteomes" id="UP000193067">
    <property type="component" value="Unassembled WGS sequence"/>
</dbReference>
<evidence type="ECO:0000256" key="1">
    <source>
        <dbReference type="ARBA" id="ARBA00022741"/>
    </source>
</evidence>
<dbReference type="GO" id="GO:0016887">
    <property type="term" value="F:ATP hydrolysis activity"/>
    <property type="evidence" value="ECO:0007669"/>
    <property type="project" value="InterPro"/>
</dbReference>
<keyword evidence="1" id="KW-0547">Nucleotide-binding</keyword>
<organism evidence="4 5">
    <name type="scientific">Trametes coccinea (strain BRFM310)</name>
    <name type="common">Pycnoporus coccineus</name>
    <dbReference type="NCBI Taxonomy" id="1353009"/>
    <lineage>
        <taxon>Eukaryota</taxon>
        <taxon>Fungi</taxon>
        <taxon>Dikarya</taxon>
        <taxon>Basidiomycota</taxon>
        <taxon>Agaricomycotina</taxon>
        <taxon>Agaricomycetes</taxon>
        <taxon>Polyporales</taxon>
        <taxon>Polyporaceae</taxon>
        <taxon>Trametes</taxon>
    </lineage>
</organism>
<dbReference type="InterPro" id="IPR027417">
    <property type="entry name" value="P-loop_NTPase"/>
</dbReference>
<evidence type="ECO:0000256" key="2">
    <source>
        <dbReference type="ARBA" id="ARBA00022840"/>
    </source>
</evidence>
<dbReference type="PANTHER" id="PTHR43119:SF1">
    <property type="entry name" value="ABC TRANSPORTER DOMAIN-CONTAINING PROTEIN"/>
    <property type="match status" value="1"/>
</dbReference>
<evidence type="ECO:0000313" key="5">
    <source>
        <dbReference type="Proteomes" id="UP000193067"/>
    </source>
</evidence>